<evidence type="ECO:0000313" key="1">
    <source>
        <dbReference type="EMBL" id="MBB4022380.1"/>
    </source>
</evidence>
<proteinExistence type="predicted"/>
<dbReference type="InterPro" id="IPR029058">
    <property type="entry name" value="AB_hydrolase_fold"/>
</dbReference>
<dbReference type="AlphaFoldDB" id="A0A840CBB7"/>
<accession>A0A840CBB7</accession>
<dbReference type="PANTHER" id="PTHR36513:SF1">
    <property type="entry name" value="TRANSMEMBRANE PROTEIN"/>
    <property type="match status" value="1"/>
</dbReference>
<gene>
    <name evidence="1" type="ORF">GGR17_002189</name>
</gene>
<comment type="caution">
    <text evidence="1">The sequence shown here is derived from an EMBL/GenBank/DDBJ whole genome shotgun (WGS) entry which is preliminary data.</text>
</comment>
<dbReference type="Proteomes" id="UP000585681">
    <property type="component" value="Unassembled WGS sequence"/>
</dbReference>
<dbReference type="Pfam" id="PF05990">
    <property type="entry name" value="DUF900"/>
    <property type="match status" value="1"/>
</dbReference>
<dbReference type="RefSeq" id="WP_054539002.1">
    <property type="nucleotide sequence ID" value="NZ_JACIEQ010000002.1"/>
</dbReference>
<sequence length="586" mass="63012">MKFLSGFAIFIFFAAGPGVWRTLAAQDAPALTEIAFLAEEDPEAALPAIDAALAQLRAQPAPDPQTLFDLVHLKASLLAGLGRAGPAAGLYAELADFANRSPGLGEDPVQLLARAAALFEEAGNLRAARAQLQRRAGEQADRNEPPEALARSYAELARLSDALGDADSAGRFRRQALAAPDAGAPGATRGAREGFVEVELYYATDRARTGDPDPVGYYGAGRGELELGVATVTIPNTHVAGAMESPSIWRLEFAASPSKHVVLRSVTPVPADDFYARMQGEFADGAKSEAFVFIHGYNTEFHQAAKRAAQLAFDMNYAGVPILYSWPSRGSTIGYVADTAVVRLSGRRLAGFLEDLRTRSGATTINIVAHSMGNRALTDALEIMALQRGMTRDDPPLFGQVLFAAPDVDAGLFARMVRTFRPIARRLTLYASENDWALVSSRKLHAGAPRAGQGGADTLADDNIDSIDMSELGDDMLAHTYFADDSSALADMVALFWQNAPPDRRCGLVRQSPGADAPPIWRYQRGRCATQSLIDVIGHMRQARVATYEDARAVLARTTDDIALRHELEPFLEKLMAPQAIAGSYQ</sequence>
<reference evidence="1" key="1">
    <citation type="submission" date="2020-08" db="EMBL/GenBank/DDBJ databases">
        <title>Genomic Encyclopedia of Type Strains, Phase IV (KMG-IV): sequencing the most valuable type-strain genomes for metagenomic binning, comparative biology and taxonomic classification.</title>
        <authorList>
            <person name="Goeker M."/>
        </authorList>
    </citation>
    <scope>NUCLEOTIDE SEQUENCE [LARGE SCALE GENOMIC DNA]</scope>
    <source>
        <strain evidence="1">DSM 105040</strain>
    </source>
</reference>
<keyword evidence="2" id="KW-1185">Reference proteome</keyword>
<organism evidence="1 2">
    <name type="scientific">Actibacterium naphthalenivorans</name>
    <dbReference type="NCBI Taxonomy" id="1614693"/>
    <lineage>
        <taxon>Bacteria</taxon>
        <taxon>Pseudomonadati</taxon>
        <taxon>Pseudomonadota</taxon>
        <taxon>Alphaproteobacteria</taxon>
        <taxon>Rhodobacterales</taxon>
        <taxon>Roseobacteraceae</taxon>
        <taxon>Actibacterium</taxon>
    </lineage>
</organism>
<evidence type="ECO:0000313" key="2">
    <source>
        <dbReference type="Proteomes" id="UP000585681"/>
    </source>
</evidence>
<name>A0A840CBB7_9RHOB</name>
<dbReference type="EMBL" id="JACIEQ010000002">
    <property type="protein sequence ID" value="MBB4022380.1"/>
    <property type="molecule type" value="Genomic_DNA"/>
</dbReference>
<dbReference type="InterPro" id="IPR010297">
    <property type="entry name" value="DUF900_hydrolase"/>
</dbReference>
<dbReference type="Gene3D" id="3.40.50.1820">
    <property type="entry name" value="alpha/beta hydrolase"/>
    <property type="match status" value="1"/>
</dbReference>
<protein>
    <submittedName>
        <fullName evidence="1">Esterase/lipase superfamily enzyme</fullName>
    </submittedName>
</protein>
<dbReference type="PANTHER" id="PTHR36513">
    <property type="entry name" value="ABC TRANSMEMBRANE TYPE-1 DOMAIN-CONTAINING PROTEIN"/>
    <property type="match status" value="1"/>
</dbReference>
<dbReference type="SUPFAM" id="SSF53474">
    <property type="entry name" value="alpha/beta-Hydrolases"/>
    <property type="match status" value="1"/>
</dbReference>